<organism evidence="1 2">
    <name type="scientific">Thermosyntropha lipolytica DSM 11003</name>
    <dbReference type="NCBI Taxonomy" id="1123382"/>
    <lineage>
        <taxon>Bacteria</taxon>
        <taxon>Bacillati</taxon>
        <taxon>Bacillota</taxon>
        <taxon>Clostridia</taxon>
        <taxon>Eubacteriales</taxon>
        <taxon>Syntrophomonadaceae</taxon>
        <taxon>Thermosyntropha</taxon>
    </lineage>
</organism>
<keyword evidence="2" id="KW-1185">Reference proteome</keyword>
<protein>
    <submittedName>
        <fullName evidence="1">Uncharacterized protein</fullName>
    </submittedName>
</protein>
<name>A0A1M5Q1Z7_9FIRM</name>
<dbReference type="EMBL" id="FQWY01000028">
    <property type="protein sequence ID" value="SHH07493.1"/>
    <property type="molecule type" value="Genomic_DNA"/>
</dbReference>
<dbReference type="STRING" id="1123382.SAMN02745221_01626"/>
<dbReference type="OrthoDB" id="1948621at2"/>
<dbReference type="RefSeq" id="WP_073092624.1">
    <property type="nucleotide sequence ID" value="NZ_FQWY01000028.1"/>
</dbReference>
<gene>
    <name evidence="1" type="ORF">SAMN02745221_01626</name>
</gene>
<evidence type="ECO:0000313" key="1">
    <source>
        <dbReference type="EMBL" id="SHH07493.1"/>
    </source>
</evidence>
<reference evidence="2" key="1">
    <citation type="submission" date="2016-11" db="EMBL/GenBank/DDBJ databases">
        <authorList>
            <person name="Varghese N."/>
            <person name="Submissions S."/>
        </authorList>
    </citation>
    <scope>NUCLEOTIDE SEQUENCE [LARGE SCALE GENOMIC DNA]</scope>
    <source>
        <strain evidence="2">DSM 11003</strain>
    </source>
</reference>
<evidence type="ECO:0000313" key="2">
    <source>
        <dbReference type="Proteomes" id="UP000242329"/>
    </source>
</evidence>
<dbReference type="Proteomes" id="UP000242329">
    <property type="component" value="Unassembled WGS sequence"/>
</dbReference>
<proteinExistence type="predicted"/>
<sequence>MQIKKRTEKIISWSIAWACFLFIILGLTGGKSLGVTADEIWQNASLYTGQLNLDSRHYDNSTGYILKEWGGSEPAQDSEGRGISKTALLSWKPGVLTVNYADILGRQKQSTDKEVYGRLLLSLPADVAYADGNYRFVVKTGEKEAEFYKDLPEGKFALPLVKDTEKPYDPLTNPLQRSQIAWRTASGWVKLYIYPRSEAEARLELAVPHSALNKLELDESYYNSDGVLYADLKDPASELITPDGIKVRKEGLLSWSTGIVRANYADTLARQKSYDASDVSVYGVIKLKMPGYSGLLIIKKGDEDAYFSPVADGIIAVPLLADIYKPYDGVSNPLVKTTVAWKDENGLWNKFTLVPLLQTEQILQGAALATKSPALAPVLYNEKGELYADVVNKSGVLQAKDGKTILTRDNVLSWSGGFLAVNYAETLAGQKTEKGNGYLGLSYPENIAPSGDTPRLVIKVEGQEARFYEEEGNILWLPLLKKPGLSYHPQSNPLLEVQLAWRTEGGWQKITIKPQRESRKPLLKSQHPWAADTSIWFDEKSLYPATINGKERYFVEAVFVDDDGTLQRGNNFLSLLRQCEVVVAGGSSGSMVDEELLDYAESLEGEKKEAFINQYLFIRDTARKQVSLRLPIKKLLTQSRYEVRITSGLVFYENGEGNDFISWTFTTMAVPQITDIYVGSIGEDYDASYPLIIRGDFFYRSGITVKFNDIEASRVEVAVDSQGKPYLKVYLSEGSRRLPPGVYDIKVINNSNENYKAVLAGRLSVVPRGKEKLPGEGEWKREAASYGEVIESPDRREAVLYLKPSWQDRSYIFLDLEEIMPGNFSLRKIMFKGYRWPVIRELTVRSREGEVVFRNIRVNGQAEDTVITLGRINPAAISAVGYQLPHYRIRSHLIAVKAENAAFTGIETKIFFPAEKGEVFKVVRYDEDYRRFYDIPARIDYLNGEAVFTTVKPGIFVLIEP</sequence>
<accession>A0A1M5Q1Z7</accession>
<dbReference type="AlphaFoldDB" id="A0A1M5Q1Z7"/>